<dbReference type="Proteomes" id="UP000037395">
    <property type="component" value="Unassembled WGS sequence"/>
</dbReference>
<reference evidence="2" key="4">
    <citation type="submission" date="2016-08" db="EMBL/GenBank/DDBJ databases">
        <title>Sequencing, Assembly and Comparative Genomics of S. aureofaciens ATCC 10762.</title>
        <authorList>
            <person name="Gradnigo J.S."/>
            <person name="Johnson N."/>
            <person name="Somerville G.A."/>
        </authorList>
    </citation>
    <scope>NUCLEOTIDE SEQUENCE [LARGE SCALE GENOMIC DNA]</scope>
    <source>
        <strain evidence="2">ATCC 10762</strain>
    </source>
</reference>
<dbReference type="GeneID" id="97485087"/>
<proteinExistence type="predicted"/>
<dbReference type="Proteomes" id="UP000610124">
    <property type="component" value="Unassembled WGS sequence"/>
</dbReference>
<dbReference type="EMBL" id="JPRF03000064">
    <property type="protein sequence ID" value="OEV33621.1"/>
    <property type="molecule type" value="Genomic_DNA"/>
</dbReference>
<dbReference type="OrthoDB" id="3853382at2"/>
<dbReference type="AlphaFoldDB" id="A0A1E7MYX6"/>
<reference evidence="1" key="1">
    <citation type="journal article" date="2014" name="Int. J. Syst. Evol. Microbiol.">
        <title>Complete genome sequence of Corynebacterium casei LMG S-19264T (=DSM 44701T), isolated from a smear-ripened cheese.</title>
        <authorList>
            <consortium name="US DOE Joint Genome Institute (JGI-PGF)"/>
            <person name="Walter F."/>
            <person name="Albersmeier A."/>
            <person name="Kalinowski J."/>
            <person name="Ruckert C."/>
        </authorList>
    </citation>
    <scope>NUCLEOTIDE SEQUENCE</scope>
    <source>
        <strain evidence="1">JCM 4434</strain>
    </source>
</reference>
<reference evidence="2 3" key="2">
    <citation type="submission" date="2014-07" db="EMBL/GenBank/DDBJ databases">
        <authorList>
            <person name="Zhang J.E."/>
            <person name="Yang H."/>
            <person name="Guo J."/>
            <person name="Deng Z."/>
            <person name="Luo H."/>
            <person name="Luo M."/>
            <person name="Zhao B."/>
        </authorList>
    </citation>
    <scope>NUCLEOTIDE SEQUENCE [LARGE SCALE GENOMIC DNA]</scope>
    <source>
        <strain evidence="2">ATCC 10762</strain>
        <strain evidence="3">ATCC 10762 / DSM 40127 / CCM 3239 / JCM 4008 / LMG 5968 / NBRC 12843 / NCIMB 8234 / A-377</strain>
    </source>
</reference>
<accession>A0A8H9LN86</accession>
<reference evidence="3" key="3">
    <citation type="submission" date="2016-08" db="EMBL/GenBank/DDBJ databases">
        <title>Sequencing, assembly and comparative genomics of S. aureofaciens ATCC 10762.</title>
        <authorList>
            <person name="Gradnigo J.S."/>
            <person name="Johnson N."/>
            <person name="Somerville G.A."/>
        </authorList>
    </citation>
    <scope>NUCLEOTIDE SEQUENCE [LARGE SCALE GENOMIC DNA]</scope>
    <source>
        <strain evidence="3">ATCC 10762 / DSM 40127 / CCM 3239 / JCM 4008 / LMG 5968 / NBRC 12843 / NCIMB 8234 / A-377</strain>
    </source>
</reference>
<keyword evidence="3" id="KW-1185">Reference proteome</keyword>
<comment type="caution">
    <text evidence="2">The sequence shown here is derived from an EMBL/GenBank/DDBJ whole genome shotgun (WGS) entry which is preliminary data.</text>
</comment>
<name>A0A1E7MYX6_KITAU</name>
<protein>
    <submittedName>
        <fullName evidence="2">Uncharacterized protein</fullName>
    </submittedName>
</protein>
<organism evidence="2 3">
    <name type="scientific">Kitasatospora aureofaciens</name>
    <name type="common">Streptomyces aureofaciens</name>
    <dbReference type="NCBI Taxonomy" id="1894"/>
    <lineage>
        <taxon>Bacteria</taxon>
        <taxon>Bacillati</taxon>
        <taxon>Actinomycetota</taxon>
        <taxon>Actinomycetes</taxon>
        <taxon>Kitasatosporales</taxon>
        <taxon>Streptomycetaceae</taxon>
        <taxon>Kitasatospora</taxon>
    </lineage>
</organism>
<reference evidence="1" key="5">
    <citation type="submission" date="2020-09" db="EMBL/GenBank/DDBJ databases">
        <authorList>
            <person name="Sun Q."/>
            <person name="Ohkuma M."/>
        </authorList>
    </citation>
    <scope>NUCLEOTIDE SEQUENCE</scope>
    <source>
        <strain evidence="1">JCM 4434</strain>
    </source>
</reference>
<accession>A0A1E7MYX6</accession>
<dbReference type="EMBL" id="BMUB01000004">
    <property type="protein sequence ID" value="GGU68487.1"/>
    <property type="molecule type" value="Genomic_DNA"/>
</dbReference>
<evidence type="ECO:0000313" key="2">
    <source>
        <dbReference type="EMBL" id="OEV33621.1"/>
    </source>
</evidence>
<dbReference type="RefSeq" id="WP_030290182.1">
    <property type="nucleotide sequence ID" value="NZ_BMUB01000004.1"/>
</dbReference>
<sequence>MEIVSSTGLDGLPWPELLPDRSPVLVFPAHPARLPVPEDGWAGCDAARTFPAAPQPGWSAVMTGTRLTIHRPGGAIWFDGEITATREWHRRLRDQHTLLLITGAFTSAFDLRPAAAAGRLLLLTAPVGHTDNP</sequence>
<evidence type="ECO:0000313" key="1">
    <source>
        <dbReference type="EMBL" id="GGU68487.1"/>
    </source>
</evidence>
<evidence type="ECO:0000313" key="3">
    <source>
        <dbReference type="Proteomes" id="UP000037395"/>
    </source>
</evidence>
<gene>
    <name evidence="1" type="ORF">GCM10010502_19340</name>
    <name evidence="2" type="ORF">HS99_0038655</name>
</gene>